<gene>
    <name evidence="2" type="ORF">QR680_000224</name>
</gene>
<evidence type="ECO:0000256" key="1">
    <source>
        <dbReference type="SAM" id="MobiDB-lite"/>
    </source>
</evidence>
<comment type="caution">
    <text evidence="2">The sequence shown here is derived from an EMBL/GenBank/DDBJ whole genome shotgun (WGS) entry which is preliminary data.</text>
</comment>
<dbReference type="Proteomes" id="UP001175271">
    <property type="component" value="Unassembled WGS sequence"/>
</dbReference>
<evidence type="ECO:0000313" key="3">
    <source>
        <dbReference type="Proteomes" id="UP001175271"/>
    </source>
</evidence>
<feature type="region of interest" description="Disordered" evidence="1">
    <location>
        <begin position="1"/>
        <end position="20"/>
    </location>
</feature>
<accession>A0AA39GWM7</accession>
<keyword evidence="3" id="KW-1185">Reference proteome</keyword>
<sequence length="217" mass="24553">METQKKNRQGQTANKPSSENDKKNFVQFVFGHLANGLNPPQLIVRGEPSKELEKLLKVFYDEFGTKRIFQNITMGYYGSAMKDYPSKQFQSGNVRLLMLTGSWPNGARNILKTYVSSTTKAGLTLPKDNKMKIDQDLIDFVVNNFARGRIDDLDFVAETLEESIENEIEDWTINAKVGRLGYLHIWHVAGPQIRHQMVSDGFGPTALKINLTNPLTT</sequence>
<name>A0AA39GWM7_9BILA</name>
<dbReference type="EMBL" id="JAUCMV010000005">
    <property type="protein sequence ID" value="KAK0393462.1"/>
    <property type="molecule type" value="Genomic_DNA"/>
</dbReference>
<organism evidence="2 3">
    <name type="scientific">Steinernema hermaphroditum</name>
    <dbReference type="NCBI Taxonomy" id="289476"/>
    <lineage>
        <taxon>Eukaryota</taxon>
        <taxon>Metazoa</taxon>
        <taxon>Ecdysozoa</taxon>
        <taxon>Nematoda</taxon>
        <taxon>Chromadorea</taxon>
        <taxon>Rhabditida</taxon>
        <taxon>Tylenchina</taxon>
        <taxon>Panagrolaimomorpha</taxon>
        <taxon>Strongyloidoidea</taxon>
        <taxon>Steinernematidae</taxon>
        <taxon>Steinernema</taxon>
    </lineage>
</organism>
<evidence type="ECO:0000313" key="2">
    <source>
        <dbReference type="EMBL" id="KAK0393462.1"/>
    </source>
</evidence>
<proteinExistence type="predicted"/>
<protein>
    <submittedName>
        <fullName evidence="2">Uncharacterized protein</fullName>
    </submittedName>
</protein>
<dbReference type="AlphaFoldDB" id="A0AA39GWM7"/>
<feature type="compositionally biased region" description="Polar residues" evidence="1">
    <location>
        <begin position="1"/>
        <end position="17"/>
    </location>
</feature>
<reference evidence="2" key="1">
    <citation type="submission" date="2023-06" db="EMBL/GenBank/DDBJ databases">
        <title>Genomic analysis of the entomopathogenic nematode Steinernema hermaphroditum.</title>
        <authorList>
            <person name="Schwarz E.M."/>
            <person name="Heppert J.K."/>
            <person name="Baniya A."/>
            <person name="Schwartz H.T."/>
            <person name="Tan C.-H."/>
            <person name="Antoshechkin I."/>
            <person name="Sternberg P.W."/>
            <person name="Goodrich-Blair H."/>
            <person name="Dillman A.R."/>
        </authorList>
    </citation>
    <scope>NUCLEOTIDE SEQUENCE</scope>
    <source>
        <strain evidence="2">PS9179</strain>
        <tissue evidence="2">Whole animal</tissue>
    </source>
</reference>